<reference evidence="1 2" key="1">
    <citation type="submission" date="2014-12" db="EMBL/GenBank/DDBJ databases">
        <title>Draft genome sequence of Paenibacillus kamchatkensis strain B-2647.</title>
        <authorList>
            <person name="Karlyshev A.V."/>
            <person name="Kudryashova E.B."/>
        </authorList>
    </citation>
    <scope>NUCLEOTIDE SEQUENCE [LARGE SCALE GENOMIC DNA]</scope>
    <source>
        <strain evidence="1 2">VKM B-2647</strain>
    </source>
</reference>
<dbReference type="Proteomes" id="UP000031967">
    <property type="component" value="Unassembled WGS sequence"/>
</dbReference>
<evidence type="ECO:0000313" key="1">
    <source>
        <dbReference type="EMBL" id="KIL42086.1"/>
    </source>
</evidence>
<comment type="caution">
    <text evidence="1">The sequence shown here is derived from an EMBL/GenBank/DDBJ whole genome shotgun (WGS) entry which is preliminary data.</text>
</comment>
<keyword evidence="2" id="KW-1185">Reference proteome</keyword>
<protein>
    <submittedName>
        <fullName evidence="1">Uncharacterized protein</fullName>
    </submittedName>
</protein>
<dbReference type="EMBL" id="JXAK01000003">
    <property type="protein sequence ID" value="KIL42086.1"/>
    <property type="molecule type" value="Genomic_DNA"/>
</dbReference>
<organism evidence="1 2">
    <name type="scientific">Gordoniibacillus kamchatkensis</name>
    <dbReference type="NCBI Taxonomy" id="1590651"/>
    <lineage>
        <taxon>Bacteria</taxon>
        <taxon>Bacillati</taxon>
        <taxon>Bacillota</taxon>
        <taxon>Bacilli</taxon>
        <taxon>Bacillales</taxon>
        <taxon>Paenibacillaceae</taxon>
        <taxon>Gordoniibacillus</taxon>
    </lineage>
</organism>
<dbReference type="RefSeq" id="WP_041045377.1">
    <property type="nucleotide sequence ID" value="NZ_JXAK01000003.1"/>
</dbReference>
<proteinExistence type="predicted"/>
<accession>A0ABR5AM46</accession>
<sequence>MTTTPAQFTQQYVLSIYPCLNAWTLFAQKAFVHLLDYSPTACSQVSMISQAAMKTFDYIQQNEPKACVIRVMRMMNDLYDSAWRGWTGFYAQSTRATGTRELSLQPIVLQGISSFQNWDIALNATPAFNPPDLLNNMLGGVTP</sequence>
<name>A0ABR5AM46_9BACL</name>
<evidence type="ECO:0000313" key="2">
    <source>
        <dbReference type="Proteomes" id="UP000031967"/>
    </source>
</evidence>
<gene>
    <name evidence="1" type="ORF">SD70_02565</name>
</gene>